<comment type="caution">
    <text evidence="1">The sequence shown here is derived from an EMBL/GenBank/DDBJ whole genome shotgun (WGS) entry which is preliminary data.</text>
</comment>
<sequence length="95" mass="10840">MRLSTGLIDIVIKPLILFLSMQANHQGFLEVLQRYIDGACSPAEKQMMDYWYDLLDHRHSSSASALSDEQQEALLWAKIQQRIRQKKPSDNGPPG</sequence>
<evidence type="ECO:0000313" key="1">
    <source>
        <dbReference type="EMBL" id="RAK02958.1"/>
    </source>
</evidence>
<gene>
    <name evidence="1" type="ORF">LX87_01080</name>
</gene>
<reference evidence="1 2" key="1">
    <citation type="submission" date="2018-06" db="EMBL/GenBank/DDBJ databases">
        <title>Genomic Encyclopedia of Archaeal and Bacterial Type Strains, Phase II (KMG-II): from individual species to whole genera.</title>
        <authorList>
            <person name="Goeker M."/>
        </authorList>
    </citation>
    <scope>NUCLEOTIDE SEQUENCE [LARGE SCALE GENOMIC DNA]</scope>
    <source>
        <strain evidence="1 2">DSM 21851</strain>
    </source>
</reference>
<keyword evidence="2" id="KW-1185">Reference proteome</keyword>
<dbReference type="AlphaFoldDB" id="A0A327X9M5"/>
<organism evidence="1 2">
    <name type="scientific">Larkinella arboricola</name>
    <dbReference type="NCBI Taxonomy" id="643671"/>
    <lineage>
        <taxon>Bacteria</taxon>
        <taxon>Pseudomonadati</taxon>
        <taxon>Bacteroidota</taxon>
        <taxon>Cytophagia</taxon>
        <taxon>Cytophagales</taxon>
        <taxon>Spirosomataceae</taxon>
        <taxon>Larkinella</taxon>
    </lineage>
</organism>
<dbReference type="Proteomes" id="UP000248790">
    <property type="component" value="Unassembled WGS sequence"/>
</dbReference>
<name>A0A327X9M5_LARAB</name>
<protein>
    <submittedName>
        <fullName evidence="1">Uncharacterized protein</fullName>
    </submittedName>
</protein>
<evidence type="ECO:0000313" key="2">
    <source>
        <dbReference type="Proteomes" id="UP000248790"/>
    </source>
</evidence>
<dbReference type="EMBL" id="QLMC01000001">
    <property type="protein sequence ID" value="RAK02958.1"/>
    <property type="molecule type" value="Genomic_DNA"/>
</dbReference>
<accession>A0A327X9M5</accession>
<proteinExistence type="predicted"/>